<name>A0A0V0GJQ8_SOLCH</name>
<protein>
    <submittedName>
        <fullName evidence="1">Putative ovule protein</fullName>
    </submittedName>
</protein>
<organism evidence="1">
    <name type="scientific">Solanum chacoense</name>
    <name type="common">Chaco potato</name>
    <dbReference type="NCBI Taxonomy" id="4108"/>
    <lineage>
        <taxon>Eukaryota</taxon>
        <taxon>Viridiplantae</taxon>
        <taxon>Streptophyta</taxon>
        <taxon>Embryophyta</taxon>
        <taxon>Tracheophyta</taxon>
        <taxon>Spermatophyta</taxon>
        <taxon>Magnoliopsida</taxon>
        <taxon>eudicotyledons</taxon>
        <taxon>Gunneridae</taxon>
        <taxon>Pentapetalae</taxon>
        <taxon>asterids</taxon>
        <taxon>lamiids</taxon>
        <taxon>Solanales</taxon>
        <taxon>Solanaceae</taxon>
        <taxon>Solanoideae</taxon>
        <taxon>Solaneae</taxon>
        <taxon>Solanum</taxon>
    </lineage>
</organism>
<dbReference type="EMBL" id="GEDG01037396">
    <property type="protein sequence ID" value="JAP08154.1"/>
    <property type="molecule type" value="Transcribed_RNA"/>
</dbReference>
<sequence>MRRVRGRVRPQGSRVYCTQPYGAFLQKVVSTVRSMTFKSHGNNFTSYTKSPLPMINHLNYTEDS</sequence>
<accession>A0A0V0GJQ8</accession>
<dbReference type="AlphaFoldDB" id="A0A0V0GJQ8"/>
<reference evidence="1" key="1">
    <citation type="submission" date="2015-12" db="EMBL/GenBank/DDBJ databases">
        <title>Gene expression during late stages of embryo sac development: a critical building block for successful pollen-pistil interactions.</title>
        <authorList>
            <person name="Liu Y."/>
            <person name="Joly V."/>
            <person name="Sabar M."/>
            <person name="Matton D.P."/>
        </authorList>
    </citation>
    <scope>NUCLEOTIDE SEQUENCE</scope>
</reference>
<evidence type="ECO:0000313" key="1">
    <source>
        <dbReference type="EMBL" id="JAP08154.1"/>
    </source>
</evidence>
<proteinExistence type="predicted"/>